<name>A0A7Y6RNM3_STRSU</name>
<organism evidence="2 3">
    <name type="scientific">Streptococcus suis</name>
    <dbReference type="NCBI Taxonomy" id="1307"/>
    <lineage>
        <taxon>Bacteria</taxon>
        <taxon>Bacillati</taxon>
        <taxon>Bacillota</taxon>
        <taxon>Bacilli</taxon>
        <taxon>Lactobacillales</taxon>
        <taxon>Streptococcaceae</taxon>
        <taxon>Streptococcus</taxon>
    </lineage>
</organism>
<feature type="compositionally biased region" description="Basic residues" evidence="1">
    <location>
        <begin position="41"/>
        <end position="50"/>
    </location>
</feature>
<evidence type="ECO:0000313" key="2">
    <source>
        <dbReference type="EMBL" id="NVH36139.1"/>
    </source>
</evidence>
<dbReference type="AlphaFoldDB" id="A0A7Y6RNM3"/>
<comment type="caution">
    <text evidence="2">The sequence shown here is derived from an EMBL/GenBank/DDBJ whole genome shotgun (WGS) entry which is preliminary data.</text>
</comment>
<dbReference type="RefSeq" id="WP_162495498.1">
    <property type="nucleotide sequence ID" value="NZ_AP023391.1"/>
</dbReference>
<protein>
    <submittedName>
        <fullName evidence="2">Uncharacterized protein</fullName>
    </submittedName>
</protein>
<accession>A0A7Y6RNM3</accession>
<proteinExistence type="predicted"/>
<evidence type="ECO:0000256" key="1">
    <source>
        <dbReference type="SAM" id="MobiDB-lite"/>
    </source>
</evidence>
<feature type="compositionally biased region" description="Basic residues" evidence="1">
    <location>
        <begin position="69"/>
        <end position="78"/>
    </location>
</feature>
<sequence length="88" mass="10153">MPDVPSGLPYGRSYALLSYALRLRIKERRHDGYSSCEGVSQKHRHHRHDRHAGDKGDSYGNRQGASQNCRHHRHRCHPKGSYPPKKGR</sequence>
<dbReference type="Proteomes" id="UP000548355">
    <property type="component" value="Unassembled WGS sequence"/>
</dbReference>
<evidence type="ECO:0000313" key="3">
    <source>
        <dbReference type="Proteomes" id="UP000548355"/>
    </source>
</evidence>
<feature type="region of interest" description="Disordered" evidence="1">
    <location>
        <begin position="30"/>
        <end position="88"/>
    </location>
</feature>
<gene>
    <name evidence="2" type="ORF">HU146_02535</name>
</gene>
<reference evidence="2 3" key="1">
    <citation type="submission" date="2020-06" db="EMBL/GenBank/DDBJ databases">
        <title>Pan-genome analysis of Streptococcus suis serotype 2 revealed genomic diversity among strains of different virulence.</title>
        <authorList>
            <person name="Guo G."/>
            <person name="Zhang W."/>
        </authorList>
    </citation>
    <scope>NUCLEOTIDE SEQUENCE [LARGE SCALE GENOMIC DNA]</scope>
    <source>
        <strain evidence="2 3">ZJ92091101</strain>
    </source>
</reference>
<dbReference type="EMBL" id="JABXEU010000005">
    <property type="protein sequence ID" value="NVH36139.1"/>
    <property type="molecule type" value="Genomic_DNA"/>
</dbReference>